<dbReference type="PRINTS" id="PR00344">
    <property type="entry name" value="BCTRLSENSOR"/>
</dbReference>
<dbReference type="Gene3D" id="3.30.565.10">
    <property type="entry name" value="Histidine kinase-like ATPase, C-terminal domain"/>
    <property type="match status" value="1"/>
</dbReference>
<dbReference type="PROSITE" id="PS50011">
    <property type="entry name" value="PROTEIN_KINASE_DOM"/>
    <property type="match status" value="1"/>
</dbReference>
<evidence type="ECO:0000256" key="4">
    <source>
        <dbReference type="ARBA" id="ARBA00022777"/>
    </source>
</evidence>
<dbReference type="InterPro" id="IPR036097">
    <property type="entry name" value="HisK_dim/P_sf"/>
</dbReference>
<dbReference type="SMART" id="SM00065">
    <property type="entry name" value="GAF"/>
    <property type="match status" value="1"/>
</dbReference>
<dbReference type="InterPro" id="IPR003018">
    <property type="entry name" value="GAF"/>
</dbReference>
<dbReference type="InterPro" id="IPR036890">
    <property type="entry name" value="HATPase_C_sf"/>
</dbReference>
<sequence>MTTLPGYQLGPCLYEGPHTLVHQGMRLGDSTSVIVKILRSAHPSFSQLVQFRNQYAIARHLQHAHIVTPVALERYGNGYALIMPDSGAIALSDYWQQFSPNLEQFLAIAQQLADALHYLSQEQIIHKDIKPANILIHPETQQVQLIDFSISTLLPKESQTIQTANTLEGTLAYLSPEQTGRMNRGIDYRSDFYSLGITFYELLTGTVPFVSDDPLELIHAHIAQNPKPIDREDIPQVLRNLIFKLIAKNAEQRYQSALGLKWDLEKCLEQYRETGTIERFELAQHDRCDRFIIPEKLYGREPEVQTLLEAFERVAEGNCEIVLVAGFSGIGKTAVVNEVHKPIVRQRGYFIKGKFDQFNRNIPLSAFVIAFRDLMGQLLGESDAQLQEWKGKILAAVGESGQVLIDVIPELKCIIGAQPPVPELSGNAAQNRFNLLFEKFIAVFTTQEHPLTLFLDDLQWADSASLNLLKVLIGESRTGYLLLLGAYRDNEVFPTHPLMLCLGELEKQQTTISTITLASLSVSHINQLVAKTLSCSVELAAPLTDLIYQKTKGNPFFTTQFLQGLHEEGLIAFNDSLGYWECDLVKVREACLTSDVVEFMAGRLHKLPEATQNILKLAACIGNQFDLETLAIICEKRSEEVAANLWSALREGLVLPQSEAYKFFQGWENEEKQIADVAVGYRFLHDRVQQAAYSLIPENKKVRTHFNIGQLLLKTIDPSQREDYVFDIVRHFNLSVELIDEQAQRYELAELNLIAGKKAKSCTANTAAFEYLNIGLSLLANDAWQAEYELTLNLHLEATEASYLKSDFENMERLGQIAIDRARTLVDRIKVYETQLQAYSVQNRFIDGIDTGLRCLKLLGIDFPDNPDLAEIGSWLARTQDALEPFTSDELLNRSEMKEPRILSAMRILSRLIPLSYFGRPSLFPLIACQGILLSLEYGNTIDTPVSYINYALVLCNPGVDKFRKAYEYGKIAQQIIEQQNNTLRHVLVCNNFYAHVSFWRSHFRDGISPLGEAYQKGIEVGELEYATYALTNRLLLAYCSGMELDILKLDLEKAIDFSRSIHFEGTGIYTACILQLVFNLISNVDNPCSLQGDFYDEQREIENFKKSNSLVGLSVHHFSKLQLTYLFGNIAEAQYFVAEAQTYLDAVGGYLFLPNFAFLGGLTYLASVELAEGVEKETYWQCSEHWSTRLKAWAENAPMNYQHKSDLLEAERYRLLGEHWRAMELYDRAIAGAKENGYIQEEALANELFAKFYLDWGKENYAALHMQEAYYCYARWGAKAKTNQLETKYPELLASILQQSQLQLYSSQTITSSLTQTTSFSTTSGLMLDWTTAMKASQFLSSEIHLDKLVSALMKAAMENAGADSGILLLKQPKSWQVVARYSQENSKFYSPEITEKGALPTSVINKVKHTKEAIIVNSCPDDTQFAGDLYLQQEQPLSFLCAPILNQGKLIGILYLENHLAVGVFTQNRVELLNMLCSQAAISLENARLYEQSQDYAQKLEQSLEELQQAQLQLVQSEKMSALGNLVAGVAHEINNPVGFIAGNIDPARDYVQDLLGLIDLYQQEYPEPKEAIEEEIEAIDLEFLREDLPQLISSMQEGTDRIRHISTSLRTFSRTDKEYKVPFNLHEGLDSTLLILKHRLKANEERPAIEIVKDYGELPEVQCFPGQLNQVFMNLMANAIDALDEGNQGCSFDEIANQIKITTSATVEKVIVTIADNGTGMPEEVRERIFEQGFTTKAVGKGTGLGMAIAQSIIAQKHGGKITCTSQLGKGTQLEISIPIGN</sequence>
<evidence type="ECO:0000259" key="8">
    <source>
        <dbReference type="PROSITE" id="PS50109"/>
    </source>
</evidence>
<dbReference type="Pfam" id="PF01590">
    <property type="entry name" value="GAF"/>
    <property type="match status" value="1"/>
</dbReference>
<dbReference type="EMBL" id="MLAW01000019">
    <property type="protein sequence ID" value="OJJ25286.1"/>
    <property type="molecule type" value="Genomic_DNA"/>
</dbReference>
<evidence type="ECO:0000256" key="1">
    <source>
        <dbReference type="ARBA" id="ARBA00000085"/>
    </source>
</evidence>
<dbReference type="GO" id="GO:0000155">
    <property type="term" value="F:phosphorelay sensor kinase activity"/>
    <property type="evidence" value="ECO:0007669"/>
    <property type="project" value="InterPro"/>
</dbReference>
<gene>
    <name evidence="9" type="ORF">BI308_12445</name>
</gene>
<dbReference type="Pfam" id="PF00069">
    <property type="entry name" value="Pkinase"/>
    <property type="match status" value="1"/>
</dbReference>
<dbReference type="Gene3D" id="3.40.50.300">
    <property type="entry name" value="P-loop containing nucleotide triphosphate hydrolases"/>
    <property type="match status" value="1"/>
</dbReference>
<dbReference type="Gene3D" id="1.10.510.10">
    <property type="entry name" value="Transferase(Phosphotransferase) domain 1"/>
    <property type="match status" value="1"/>
</dbReference>
<dbReference type="InterPro" id="IPR029016">
    <property type="entry name" value="GAF-like_dom_sf"/>
</dbReference>
<dbReference type="InterPro" id="IPR000719">
    <property type="entry name" value="Prot_kinase_dom"/>
</dbReference>
<dbReference type="SMART" id="SM00387">
    <property type="entry name" value="HATPase_c"/>
    <property type="match status" value="1"/>
</dbReference>
<dbReference type="InterPro" id="IPR004358">
    <property type="entry name" value="Sig_transdc_His_kin-like_C"/>
</dbReference>
<dbReference type="SUPFAM" id="SSF52540">
    <property type="entry name" value="P-loop containing nucleoside triphosphate hydrolases"/>
    <property type="match status" value="1"/>
</dbReference>
<dbReference type="SMART" id="SM00220">
    <property type="entry name" value="S_TKc"/>
    <property type="match status" value="1"/>
</dbReference>
<dbReference type="InterPro" id="IPR041664">
    <property type="entry name" value="AAA_16"/>
</dbReference>
<dbReference type="CDD" id="cd14014">
    <property type="entry name" value="STKc_PknB_like"/>
    <property type="match status" value="1"/>
</dbReference>
<keyword evidence="5" id="KW-0902">Two-component regulatory system</keyword>
<feature type="domain" description="Histidine kinase" evidence="8">
    <location>
        <begin position="1531"/>
        <end position="1785"/>
    </location>
</feature>
<dbReference type="InterPro" id="IPR003661">
    <property type="entry name" value="HisK_dim/P_dom"/>
</dbReference>
<feature type="coiled-coil region" evidence="6">
    <location>
        <begin position="1488"/>
        <end position="1522"/>
    </location>
</feature>
<dbReference type="InterPro" id="IPR011009">
    <property type="entry name" value="Kinase-like_dom_sf"/>
</dbReference>
<comment type="catalytic activity">
    <reaction evidence="1">
        <text>ATP + protein L-histidine = ADP + protein N-phospho-L-histidine.</text>
        <dbReference type="EC" id="2.7.13.3"/>
    </reaction>
</comment>
<dbReference type="GO" id="GO:0004674">
    <property type="term" value="F:protein serine/threonine kinase activity"/>
    <property type="evidence" value="ECO:0007669"/>
    <property type="project" value="UniProtKB-KW"/>
</dbReference>
<proteinExistence type="predicted"/>
<evidence type="ECO:0000256" key="5">
    <source>
        <dbReference type="ARBA" id="ARBA00023012"/>
    </source>
</evidence>
<dbReference type="Pfam" id="PF13191">
    <property type="entry name" value="AAA_16"/>
    <property type="match status" value="1"/>
</dbReference>
<dbReference type="STRING" id="1925591.BI308_12445"/>
<dbReference type="CDD" id="cd00082">
    <property type="entry name" value="HisKA"/>
    <property type="match status" value="1"/>
</dbReference>
<dbReference type="PROSITE" id="PS00108">
    <property type="entry name" value="PROTEIN_KINASE_ST"/>
    <property type="match status" value="1"/>
</dbReference>
<feature type="domain" description="Protein kinase" evidence="7">
    <location>
        <begin position="7"/>
        <end position="268"/>
    </location>
</feature>
<dbReference type="Proteomes" id="UP000183940">
    <property type="component" value="Unassembled WGS sequence"/>
</dbReference>
<dbReference type="PANTHER" id="PTHR43642:SF1">
    <property type="entry name" value="HYBRID SIGNAL TRANSDUCTION HISTIDINE KINASE G"/>
    <property type="match status" value="1"/>
</dbReference>
<keyword evidence="10" id="KW-1185">Reference proteome</keyword>
<dbReference type="PANTHER" id="PTHR43642">
    <property type="entry name" value="HYBRID SIGNAL TRANSDUCTION HISTIDINE KINASE G"/>
    <property type="match status" value="1"/>
</dbReference>
<dbReference type="SUPFAM" id="SSF56112">
    <property type="entry name" value="Protein kinase-like (PK-like)"/>
    <property type="match status" value="1"/>
</dbReference>
<protein>
    <recommendedName>
        <fullName evidence="2">histidine kinase</fullName>
        <ecNumber evidence="2">2.7.13.3</ecNumber>
    </recommendedName>
</protein>
<evidence type="ECO:0000313" key="10">
    <source>
        <dbReference type="Proteomes" id="UP000183940"/>
    </source>
</evidence>
<dbReference type="SMART" id="SM00388">
    <property type="entry name" value="HisKA"/>
    <property type="match status" value="1"/>
</dbReference>
<dbReference type="InterPro" id="IPR003594">
    <property type="entry name" value="HATPase_dom"/>
</dbReference>
<dbReference type="SUPFAM" id="SSF55874">
    <property type="entry name" value="ATPase domain of HSP90 chaperone/DNA topoisomerase II/histidine kinase"/>
    <property type="match status" value="1"/>
</dbReference>
<dbReference type="Gene3D" id="1.10.287.130">
    <property type="match status" value="1"/>
</dbReference>
<dbReference type="InterPro" id="IPR053159">
    <property type="entry name" value="Hybrid_Histidine_Kinase"/>
</dbReference>
<organism evidence="9 10">
    <name type="scientific">Roseofilum reptotaenium AO1-A</name>
    <dbReference type="NCBI Taxonomy" id="1925591"/>
    <lineage>
        <taxon>Bacteria</taxon>
        <taxon>Bacillati</taxon>
        <taxon>Cyanobacteriota</taxon>
        <taxon>Cyanophyceae</taxon>
        <taxon>Desertifilales</taxon>
        <taxon>Desertifilaceae</taxon>
        <taxon>Roseofilum</taxon>
    </lineage>
</organism>
<dbReference type="EC" id="2.7.13.3" evidence="2"/>
<dbReference type="InterPro" id="IPR005467">
    <property type="entry name" value="His_kinase_dom"/>
</dbReference>
<evidence type="ECO:0000313" key="9">
    <source>
        <dbReference type="EMBL" id="OJJ25286.1"/>
    </source>
</evidence>
<keyword evidence="6" id="KW-0175">Coiled coil</keyword>
<evidence type="ECO:0000259" key="7">
    <source>
        <dbReference type="PROSITE" id="PS50011"/>
    </source>
</evidence>
<dbReference type="InterPro" id="IPR008271">
    <property type="entry name" value="Ser/Thr_kinase_AS"/>
</dbReference>
<dbReference type="SUPFAM" id="SSF47384">
    <property type="entry name" value="Homodimeric domain of signal transducing histidine kinase"/>
    <property type="match status" value="1"/>
</dbReference>
<comment type="caution">
    <text evidence="9">The sequence shown here is derived from an EMBL/GenBank/DDBJ whole genome shotgun (WGS) entry which is preliminary data.</text>
</comment>
<dbReference type="InterPro" id="IPR027417">
    <property type="entry name" value="P-loop_NTPase"/>
</dbReference>
<keyword evidence="4 9" id="KW-0808">Transferase</keyword>
<accession>A0A1L9QRM6</accession>
<evidence type="ECO:0000256" key="2">
    <source>
        <dbReference type="ARBA" id="ARBA00012438"/>
    </source>
</evidence>
<dbReference type="GO" id="GO:0005524">
    <property type="term" value="F:ATP binding"/>
    <property type="evidence" value="ECO:0007669"/>
    <property type="project" value="InterPro"/>
</dbReference>
<dbReference type="Pfam" id="PF02518">
    <property type="entry name" value="HATPase_c"/>
    <property type="match status" value="1"/>
</dbReference>
<evidence type="ECO:0000256" key="6">
    <source>
        <dbReference type="SAM" id="Coils"/>
    </source>
</evidence>
<dbReference type="PROSITE" id="PS50109">
    <property type="entry name" value="HIS_KIN"/>
    <property type="match status" value="1"/>
</dbReference>
<dbReference type="Gene3D" id="3.30.450.40">
    <property type="match status" value="1"/>
</dbReference>
<dbReference type="SUPFAM" id="SSF55781">
    <property type="entry name" value="GAF domain-like"/>
    <property type="match status" value="1"/>
</dbReference>
<keyword evidence="4 9" id="KW-0418">Kinase</keyword>
<reference evidence="9" key="1">
    <citation type="submission" date="2016-10" db="EMBL/GenBank/DDBJ databases">
        <title>CRISPR-Cas defence system in Roseofilum reptotaenium: evidence of a bacteriophage-cyanobacterium arms race in the coral black band disease.</title>
        <authorList>
            <person name="Buerger P."/>
            <person name="Wood-Charlson E.M."/>
            <person name="Weynberg K.D."/>
            <person name="Willis B."/>
            <person name="Van Oppen M.J."/>
        </authorList>
    </citation>
    <scope>NUCLEOTIDE SEQUENCE [LARGE SCALE GENOMIC DNA]</scope>
    <source>
        <strain evidence="9">AO1-A</strain>
    </source>
</reference>
<evidence type="ECO:0000256" key="3">
    <source>
        <dbReference type="ARBA" id="ARBA00022553"/>
    </source>
</evidence>
<keyword evidence="3" id="KW-0597">Phosphoprotein</keyword>
<name>A0A1L9QRM6_9CYAN</name>
<keyword evidence="9" id="KW-0723">Serine/threonine-protein kinase</keyword>